<sequence>MRKSRRLLSVVGLVGLPILCGMLLSGCGSSESGEVPVARQNSRESMKESMDFMAQQHANSKKGAAGKARRGSGYTVPTR</sequence>
<proteinExistence type="predicted"/>
<organism evidence="2 3">
    <name type="scientific">Paludisphaera borealis</name>
    <dbReference type="NCBI Taxonomy" id="1387353"/>
    <lineage>
        <taxon>Bacteria</taxon>
        <taxon>Pseudomonadati</taxon>
        <taxon>Planctomycetota</taxon>
        <taxon>Planctomycetia</taxon>
        <taxon>Isosphaerales</taxon>
        <taxon>Isosphaeraceae</taxon>
        <taxon>Paludisphaera</taxon>
    </lineage>
</organism>
<gene>
    <name evidence="2" type="ORF">BSF38_00263</name>
</gene>
<feature type="compositionally biased region" description="Basic and acidic residues" evidence="1">
    <location>
        <begin position="41"/>
        <end position="50"/>
    </location>
</feature>
<dbReference type="Proteomes" id="UP000186309">
    <property type="component" value="Chromosome"/>
</dbReference>
<dbReference type="AlphaFoldDB" id="A0A1U7CIX7"/>
<dbReference type="KEGG" id="pbor:BSF38_00263"/>
<dbReference type="PROSITE" id="PS51257">
    <property type="entry name" value="PROKAR_LIPOPROTEIN"/>
    <property type="match status" value="1"/>
</dbReference>
<dbReference type="RefSeq" id="WP_145951922.1">
    <property type="nucleotide sequence ID" value="NZ_CP019082.1"/>
</dbReference>
<feature type="region of interest" description="Disordered" evidence="1">
    <location>
        <begin position="29"/>
        <end position="79"/>
    </location>
</feature>
<evidence type="ECO:0000313" key="3">
    <source>
        <dbReference type="Proteomes" id="UP000186309"/>
    </source>
</evidence>
<evidence type="ECO:0000313" key="2">
    <source>
        <dbReference type="EMBL" id="APW58856.1"/>
    </source>
</evidence>
<dbReference type="EMBL" id="CP019082">
    <property type="protein sequence ID" value="APW58856.1"/>
    <property type="molecule type" value="Genomic_DNA"/>
</dbReference>
<keyword evidence="3" id="KW-1185">Reference proteome</keyword>
<accession>A0A1U7CIX7</accession>
<reference evidence="3" key="1">
    <citation type="submission" date="2016-12" db="EMBL/GenBank/DDBJ databases">
        <title>Comparative genomics of four Isosphaeraceae planctomycetes: a common pool of plasmids and glycoside hydrolase genes.</title>
        <authorList>
            <person name="Ivanova A."/>
        </authorList>
    </citation>
    <scope>NUCLEOTIDE SEQUENCE [LARGE SCALE GENOMIC DNA]</scope>
    <source>
        <strain evidence="3">PX4</strain>
    </source>
</reference>
<name>A0A1U7CIX7_9BACT</name>
<evidence type="ECO:0000256" key="1">
    <source>
        <dbReference type="SAM" id="MobiDB-lite"/>
    </source>
</evidence>
<protein>
    <submittedName>
        <fullName evidence="2">Uncharacterized protein</fullName>
    </submittedName>
</protein>